<keyword evidence="5 6" id="KW-0732">Signal</keyword>
<evidence type="ECO:0000313" key="8">
    <source>
        <dbReference type="EMBL" id="MFL9886502.1"/>
    </source>
</evidence>
<gene>
    <name evidence="8" type="ORF">PQR66_25905</name>
</gene>
<dbReference type="InterPro" id="IPR051313">
    <property type="entry name" value="Bact_iron-sidero_bind"/>
</dbReference>
<dbReference type="InterPro" id="IPR006311">
    <property type="entry name" value="TAT_signal"/>
</dbReference>
<keyword evidence="4" id="KW-0406">Ion transport</keyword>
<reference evidence="8 9" key="1">
    <citation type="journal article" date="2024" name="Chem. Sci.">
        <title>Discovery of megapolipeptins by genome mining of a Burkholderiales bacteria collection.</title>
        <authorList>
            <person name="Paulo B.S."/>
            <person name="Recchia M.J.J."/>
            <person name="Lee S."/>
            <person name="Fergusson C.H."/>
            <person name="Romanowski S.B."/>
            <person name="Hernandez A."/>
            <person name="Krull N."/>
            <person name="Liu D.Y."/>
            <person name="Cavanagh H."/>
            <person name="Bos A."/>
            <person name="Gray C.A."/>
            <person name="Murphy B.T."/>
            <person name="Linington R.G."/>
            <person name="Eustaquio A.S."/>
        </authorList>
    </citation>
    <scope>NUCLEOTIDE SEQUENCE [LARGE SCALE GENOMIC DNA]</scope>
    <source>
        <strain evidence="8 9">RL16-012-BIC-B</strain>
    </source>
</reference>
<dbReference type="PANTHER" id="PTHR30532:SF1">
    <property type="entry name" value="IRON(3+)-HYDROXAMATE-BINDING PROTEIN FHUD"/>
    <property type="match status" value="1"/>
</dbReference>
<organism evidence="8 9">
    <name type="scientific">Paraburkholderia agricolaris</name>
    <dbReference type="NCBI Taxonomy" id="2152888"/>
    <lineage>
        <taxon>Bacteria</taxon>
        <taxon>Pseudomonadati</taxon>
        <taxon>Pseudomonadota</taxon>
        <taxon>Betaproteobacteria</taxon>
        <taxon>Burkholderiales</taxon>
        <taxon>Burkholderiaceae</taxon>
        <taxon>Paraburkholderia</taxon>
    </lineage>
</organism>
<name>A0ABW8ZUD0_9BURK</name>
<evidence type="ECO:0000256" key="6">
    <source>
        <dbReference type="SAM" id="SignalP"/>
    </source>
</evidence>
<keyword evidence="3" id="KW-0813">Transport</keyword>
<dbReference type="RefSeq" id="WP_408331229.1">
    <property type="nucleotide sequence ID" value="NZ_JAQQFH010000019.1"/>
</dbReference>
<feature type="signal peptide" evidence="6">
    <location>
        <begin position="1"/>
        <end position="36"/>
    </location>
</feature>
<accession>A0ABW8ZUD0</accession>
<feature type="domain" description="Fe/B12 periplasmic-binding" evidence="7">
    <location>
        <begin position="63"/>
        <end position="331"/>
    </location>
</feature>
<evidence type="ECO:0000313" key="9">
    <source>
        <dbReference type="Proteomes" id="UP001629249"/>
    </source>
</evidence>
<evidence type="ECO:0000259" key="7">
    <source>
        <dbReference type="PROSITE" id="PS50983"/>
    </source>
</evidence>
<dbReference type="Gene3D" id="3.40.50.1980">
    <property type="entry name" value="Nitrogenase molybdenum iron protein domain"/>
    <property type="match status" value="2"/>
</dbReference>
<comment type="caution">
    <text evidence="8">The sequence shown here is derived from an EMBL/GenBank/DDBJ whole genome shotgun (WGS) entry which is preliminary data.</text>
</comment>
<evidence type="ECO:0000256" key="3">
    <source>
        <dbReference type="ARBA" id="ARBA00022448"/>
    </source>
</evidence>
<protein>
    <submittedName>
        <fullName evidence="8">ABC transporter substrate-binding protein</fullName>
    </submittedName>
</protein>
<dbReference type="EMBL" id="JAQQFN010000021">
    <property type="protein sequence ID" value="MFL9886502.1"/>
    <property type="molecule type" value="Genomic_DNA"/>
</dbReference>
<dbReference type="Pfam" id="PF01497">
    <property type="entry name" value="Peripla_BP_2"/>
    <property type="match status" value="1"/>
</dbReference>
<dbReference type="SUPFAM" id="SSF53807">
    <property type="entry name" value="Helical backbone' metal receptor"/>
    <property type="match status" value="1"/>
</dbReference>
<dbReference type="PROSITE" id="PS50983">
    <property type="entry name" value="FE_B12_PBP"/>
    <property type="match status" value="1"/>
</dbReference>
<dbReference type="InterPro" id="IPR002491">
    <property type="entry name" value="ABC_transptr_periplasmic_BD"/>
</dbReference>
<dbReference type="PROSITE" id="PS51318">
    <property type="entry name" value="TAT"/>
    <property type="match status" value="1"/>
</dbReference>
<keyword evidence="4" id="KW-0410">Iron transport</keyword>
<keyword evidence="9" id="KW-1185">Reference proteome</keyword>
<dbReference type="PRINTS" id="PR01715">
    <property type="entry name" value="FERRIBNDNGPP"/>
</dbReference>
<keyword evidence="4" id="KW-0408">Iron</keyword>
<dbReference type="PANTHER" id="PTHR30532">
    <property type="entry name" value="IRON III DICITRATE-BINDING PERIPLASMIC PROTEIN"/>
    <property type="match status" value="1"/>
</dbReference>
<evidence type="ECO:0000256" key="1">
    <source>
        <dbReference type="ARBA" id="ARBA00004196"/>
    </source>
</evidence>
<feature type="chain" id="PRO_5047110620" evidence="6">
    <location>
        <begin position="37"/>
        <end position="336"/>
    </location>
</feature>
<comment type="subcellular location">
    <subcellularLocation>
        <location evidence="1">Cell envelope</location>
    </subcellularLocation>
</comment>
<proteinExistence type="inferred from homology"/>
<evidence type="ECO:0000256" key="5">
    <source>
        <dbReference type="ARBA" id="ARBA00022729"/>
    </source>
</evidence>
<evidence type="ECO:0000256" key="2">
    <source>
        <dbReference type="ARBA" id="ARBA00008814"/>
    </source>
</evidence>
<dbReference type="Proteomes" id="UP001629249">
    <property type="component" value="Unassembled WGS sequence"/>
</dbReference>
<evidence type="ECO:0000256" key="4">
    <source>
        <dbReference type="ARBA" id="ARBA00022496"/>
    </source>
</evidence>
<comment type="similarity">
    <text evidence="2">Belongs to the bacterial solute-binding protein 8 family.</text>
</comment>
<sequence>MRDGDRPWTPRALKRRAVLRALGATGALGALGTISAATGTSGFSTAALAQAATSQTAAGTPSRIIVLSWALTEMLLSLGVAPIGVPAPTWYTSGIVEPPLPADVVDVGLLYQPNYDLLYELRPDLMVITPAHASVRASFERIAPTLTLGAYITDPQPYRAMRGEVLTLGRRLGRTVQAEALLARTEAVIDEARAALTGAHARLCVAQIVDDRHLRVYGAGSLFDEILQSLRLRNAAAEKTAGARAPLISSRMGASVIELEQLARIPDANLLWVDGGAPGALAGLQRNPVWRQLPFAQPGRAATLPVIAAQGALVSVQRFARAVAQVVPSMENSHAI</sequence>